<dbReference type="HOGENOM" id="CLU_3115326_0_0_5"/>
<proteinExistence type="predicted"/>
<reference evidence="1 2" key="1">
    <citation type="submission" date="2007-10" db="EMBL/GenBank/DDBJ databases">
        <title>Brucella canis ATCC 23365 whole genome shotgun sequencing project.</title>
        <authorList>
            <person name="Setubal J.C."/>
            <person name="Bowns C."/>
            <person name="Boyle S."/>
            <person name="Crasta O.R."/>
            <person name="Czar M.J."/>
            <person name="Dharmanolla C."/>
            <person name="Gillespie J.J."/>
            <person name="Kenyon R.W."/>
            <person name="Lu J."/>
            <person name="Mane S."/>
            <person name="Mohapatra S."/>
            <person name="Nagrani S."/>
            <person name="Purkayastha A."/>
            <person name="Rajasimha H.K."/>
            <person name="Shallom J.M."/>
            <person name="Shallom S."/>
            <person name="Shukla M."/>
            <person name="Snyder E.E."/>
            <person name="Sobral B.W."/>
            <person name="Wattam A.R."/>
            <person name="Will R."/>
            <person name="Williams K."/>
            <person name="Yoo H."/>
            <person name="Bruce D."/>
            <person name="Detter C."/>
            <person name="Munk C."/>
            <person name="Brettin T.S."/>
        </authorList>
    </citation>
    <scope>NUCLEOTIDE SEQUENCE [LARGE SCALE GENOMIC DNA]</scope>
    <source>
        <strain evidence="2">ATCC 23365 / NCTC 10854 / RM-666</strain>
    </source>
</reference>
<name>A9M576_BRUC2</name>
<evidence type="ECO:0000313" key="1">
    <source>
        <dbReference type="EMBL" id="ABX62131.1"/>
    </source>
</evidence>
<dbReference type="AlphaFoldDB" id="A9M576"/>
<sequence length="50" mass="5686">MSGHVELAIEKSERLRINIVAEAACRFSHSWLGVNFPAYRICQKMPEPAQ</sequence>
<dbReference type="KEGG" id="bcs:BCAN_A1080"/>
<gene>
    <name evidence="1" type="ordered locus">BCAN_A1080</name>
</gene>
<accession>A9M576</accession>
<evidence type="ECO:0000313" key="2">
    <source>
        <dbReference type="Proteomes" id="UP000001385"/>
    </source>
</evidence>
<dbReference type="EMBL" id="CP000872">
    <property type="protein sequence ID" value="ABX62131.1"/>
    <property type="molecule type" value="Genomic_DNA"/>
</dbReference>
<dbReference type="Proteomes" id="UP000001385">
    <property type="component" value="Chromosome I"/>
</dbReference>
<protein>
    <submittedName>
        <fullName evidence="1">Uncharacterized protein</fullName>
    </submittedName>
</protein>
<keyword evidence="2" id="KW-1185">Reference proteome</keyword>
<organism evidence="1 2">
    <name type="scientific">Brucella canis (strain ATCC 23365 / NCTC 10854 / RM-666)</name>
    <dbReference type="NCBI Taxonomy" id="483179"/>
    <lineage>
        <taxon>Bacteria</taxon>
        <taxon>Pseudomonadati</taxon>
        <taxon>Pseudomonadota</taxon>
        <taxon>Alphaproteobacteria</taxon>
        <taxon>Hyphomicrobiales</taxon>
        <taxon>Brucellaceae</taxon>
        <taxon>Brucella/Ochrobactrum group</taxon>
        <taxon>Brucella</taxon>
    </lineage>
</organism>